<dbReference type="AlphaFoldDB" id="A0AA91GBC6"/>
<evidence type="ECO:0000313" key="1">
    <source>
        <dbReference type="EMBL" id="OJG92228.1"/>
    </source>
</evidence>
<sequence>MNSKENDEADLLFSFLPSIKKNRVIKNEKQCMTILRRINKNL</sequence>
<reference evidence="1 2" key="1">
    <citation type="submission" date="2014-12" db="EMBL/GenBank/DDBJ databases">
        <title>Draft genome sequences of 29 type strains of Enterococci.</title>
        <authorList>
            <person name="Zhong Z."/>
            <person name="Sun Z."/>
            <person name="Liu W."/>
            <person name="Zhang W."/>
            <person name="Zhang H."/>
        </authorList>
    </citation>
    <scope>NUCLEOTIDE SEQUENCE [LARGE SCALE GENOMIC DNA]</scope>
    <source>
        <strain evidence="1 2">DSM 22801</strain>
    </source>
</reference>
<organism evidence="1 2">
    <name type="scientific">Enterococcus silesiacus</name>
    <dbReference type="NCBI Taxonomy" id="332949"/>
    <lineage>
        <taxon>Bacteria</taxon>
        <taxon>Bacillati</taxon>
        <taxon>Bacillota</taxon>
        <taxon>Bacilli</taxon>
        <taxon>Lactobacillales</taxon>
        <taxon>Enterococcaceae</taxon>
        <taxon>Enterococcus</taxon>
    </lineage>
</organism>
<dbReference type="Proteomes" id="UP000183039">
    <property type="component" value="Unassembled WGS sequence"/>
</dbReference>
<name>A0AA91GBC6_9ENTE</name>
<proteinExistence type="predicted"/>
<accession>A0AA91GBC6</accession>
<protein>
    <submittedName>
        <fullName evidence="1">Uncharacterized protein</fullName>
    </submittedName>
</protein>
<dbReference type="EMBL" id="JXLC01000007">
    <property type="protein sequence ID" value="OJG92228.1"/>
    <property type="molecule type" value="Genomic_DNA"/>
</dbReference>
<comment type="caution">
    <text evidence="1">The sequence shown here is derived from an EMBL/GenBank/DDBJ whole genome shotgun (WGS) entry which is preliminary data.</text>
</comment>
<evidence type="ECO:0000313" key="2">
    <source>
        <dbReference type="Proteomes" id="UP000183039"/>
    </source>
</evidence>
<gene>
    <name evidence="1" type="ORF">RV15_GL003330</name>
</gene>